<dbReference type="AlphaFoldDB" id="A0A2B4R590"/>
<proteinExistence type="predicted"/>
<protein>
    <submittedName>
        <fullName evidence="1">Uncharacterized protein</fullName>
    </submittedName>
</protein>
<dbReference type="EMBL" id="LSMT01002299">
    <property type="protein sequence ID" value="PFX11527.1"/>
    <property type="molecule type" value="Genomic_DNA"/>
</dbReference>
<reference evidence="2" key="1">
    <citation type="journal article" date="2017" name="bioRxiv">
        <title>Comparative analysis of the genomes of Stylophora pistillata and Acropora digitifera provides evidence for extensive differences between species of corals.</title>
        <authorList>
            <person name="Voolstra C.R."/>
            <person name="Li Y."/>
            <person name="Liew Y.J."/>
            <person name="Baumgarten S."/>
            <person name="Zoccola D."/>
            <person name="Flot J.-F."/>
            <person name="Tambutte S."/>
            <person name="Allemand D."/>
            <person name="Aranda M."/>
        </authorList>
    </citation>
    <scope>NUCLEOTIDE SEQUENCE [LARGE SCALE GENOMIC DNA]</scope>
</reference>
<name>A0A2B4R590_STYPI</name>
<evidence type="ECO:0000313" key="2">
    <source>
        <dbReference type="Proteomes" id="UP000225706"/>
    </source>
</evidence>
<organism evidence="1 2">
    <name type="scientific">Stylophora pistillata</name>
    <name type="common">Smooth cauliflower coral</name>
    <dbReference type="NCBI Taxonomy" id="50429"/>
    <lineage>
        <taxon>Eukaryota</taxon>
        <taxon>Metazoa</taxon>
        <taxon>Cnidaria</taxon>
        <taxon>Anthozoa</taxon>
        <taxon>Hexacorallia</taxon>
        <taxon>Scleractinia</taxon>
        <taxon>Astrocoeniina</taxon>
        <taxon>Pocilloporidae</taxon>
        <taxon>Stylophora</taxon>
    </lineage>
</organism>
<evidence type="ECO:0000313" key="1">
    <source>
        <dbReference type="EMBL" id="PFX11527.1"/>
    </source>
</evidence>
<gene>
    <name evidence="1" type="ORF">AWC38_SpisGene24700</name>
</gene>
<dbReference type="Proteomes" id="UP000225706">
    <property type="component" value="Unassembled WGS sequence"/>
</dbReference>
<sequence>MARLPLATPGIYRWFLARHSTDQSLCTGSAVSNIAAPGNDPGRRRALLPPSDNITDTRSQTGQVVESRNLVLDGHQCPMHRKVPAEHDDTGTAVCNAATPVNVPGRRHAVLPMNGNTSDTRSQMGQVVDDGQNLVLEGHQFPMHRNVPTEHDDLGDLELVVDEPAC</sequence>
<keyword evidence="2" id="KW-1185">Reference proteome</keyword>
<accession>A0A2B4R590</accession>
<comment type="caution">
    <text evidence="1">The sequence shown here is derived from an EMBL/GenBank/DDBJ whole genome shotgun (WGS) entry which is preliminary data.</text>
</comment>